<keyword evidence="2" id="KW-1185">Reference proteome</keyword>
<evidence type="ECO:0000313" key="1">
    <source>
        <dbReference type="EMBL" id="CAG8844649.1"/>
    </source>
</evidence>
<sequence length="43" mass="4894">NLNNPKLDELVAAYNQNARGKYLIFPACQLTPKYRDGTPLRDT</sequence>
<comment type="caution">
    <text evidence="1">The sequence shown here is derived from an EMBL/GenBank/DDBJ whole genome shotgun (WGS) entry which is preliminary data.</text>
</comment>
<proteinExistence type="predicted"/>
<reference evidence="1" key="1">
    <citation type="submission" date="2021-06" db="EMBL/GenBank/DDBJ databases">
        <authorList>
            <person name="Kallberg Y."/>
            <person name="Tangrot J."/>
            <person name="Rosling A."/>
        </authorList>
    </citation>
    <scope>NUCLEOTIDE SEQUENCE</scope>
    <source>
        <strain evidence="1">MA461A</strain>
    </source>
</reference>
<evidence type="ECO:0000313" key="2">
    <source>
        <dbReference type="Proteomes" id="UP000789920"/>
    </source>
</evidence>
<name>A0ACA9SN96_9GLOM</name>
<organism evidence="1 2">
    <name type="scientific">Racocetra persica</name>
    <dbReference type="NCBI Taxonomy" id="160502"/>
    <lineage>
        <taxon>Eukaryota</taxon>
        <taxon>Fungi</taxon>
        <taxon>Fungi incertae sedis</taxon>
        <taxon>Mucoromycota</taxon>
        <taxon>Glomeromycotina</taxon>
        <taxon>Glomeromycetes</taxon>
        <taxon>Diversisporales</taxon>
        <taxon>Gigasporaceae</taxon>
        <taxon>Racocetra</taxon>
    </lineage>
</organism>
<dbReference type="EMBL" id="CAJVQC010143518">
    <property type="protein sequence ID" value="CAG8844649.1"/>
    <property type="molecule type" value="Genomic_DNA"/>
</dbReference>
<gene>
    <name evidence="1" type="ORF">RPERSI_LOCUS33303</name>
</gene>
<dbReference type="Proteomes" id="UP000789920">
    <property type="component" value="Unassembled WGS sequence"/>
</dbReference>
<feature type="non-terminal residue" evidence="1">
    <location>
        <position position="1"/>
    </location>
</feature>
<accession>A0ACA9SN96</accession>
<protein>
    <submittedName>
        <fullName evidence="1">29005_t:CDS:1</fullName>
    </submittedName>
</protein>